<keyword evidence="2" id="KW-1185">Reference proteome</keyword>
<proteinExistence type="predicted"/>
<protein>
    <recommendedName>
        <fullName evidence="3">DUF2652 domain-containing protein</fullName>
    </recommendedName>
</protein>
<dbReference type="Proteomes" id="UP000184028">
    <property type="component" value="Unassembled WGS sequence"/>
</dbReference>
<evidence type="ECO:0000313" key="2">
    <source>
        <dbReference type="Proteomes" id="UP000184028"/>
    </source>
</evidence>
<evidence type="ECO:0000313" key="1">
    <source>
        <dbReference type="EMBL" id="SHM88687.1"/>
    </source>
</evidence>
<reference evidence="2" key="1">
    <citation type="submission" date="2016-11" db="EMBL/GenBank/DDBJ databases">
        <authorList>
            <person name="Varghese N."/>
            <person name="Submissions S."/>
        </authorList>
    </citation>
    <scope>NUCLEOTIDE SEQUENCE [LARGE SCALE GENOMIC DNA]</scope>
    <source>
        <strain evidence="2">DSM 24724</strain>
    </source>
</reference>
<dbReference type="EMBL" id="FRBT01000012">
    <property type="protein sequence ID" value="SHM88687.1"/>
    <property type="molecule type" value="Genomic_DNA"/>
</dbReference>
<organism evidence="1 2">
    <name type="scientific">Flavobacterium chilense</name>
    <dbReference type="NCBI Taxonomy" id="946677"/>
    <lineage>
        <taxon>Bacteria</taxon>
        <taxon>Pseudomonadati</taxon>
        <taxon>Bacteroidota</taxon>
        <taxon>Flavobacteriia</taxon>
        <taxon>Flavobacteriales</taxon>
        <taxon>Flavobacteriaceae</taxon>
        <taxon>Flavobacterium</taxon>
    </lineage>
</organism>
<gene>
    <name evidence="1" type="ORF">SAMN05444484_11234</name>
</gene>
<dbReference type="STRING" id="946677.SAMN05444484_11234"/>
<sequence length="354" mass="41817">MQKALYFMPDISGFTNFVNNTEIEHSIHIIAELLETLLDNTIIDLQLVEIEGDALFMYSSKIPNYQQLLQQTTVMLEQFHKRIKNDETKRICNCGSCKTAINLKLKFLVHYGALDFIKVKKIIKPYGRDVIKIHRLLKNKVPINEYVLFTNDAYELYKNQMDETWIKTSETYDLKNLEYFYKKIENVTNSIAIKEEEHLNENIESRVPILTIEKTFNVNIQDIYTYVSELKYRHLWDKDVKRIDFDRNKINRVGTKHNCVLNFGNLKFETIKGQSSNSLIYGENTKDMMFVKDFSYLIKLHRINENKTQVTLNIFLDYTTIGSFIKKNILKMVLKMWNKKLELLQEASKNKSTV</sequence>
<dbReference type="AlphaFoldDB" id="A0A1M7MEB9"/>
<name>A0A1M7MEB9_9FLAO</name>
<dbReference type="Pfam" id="PF10851">
    <property type="entry name" value="DUF2652"/>
    <property type="match status" value="1"/>
</dbReference>
<evidence type="ECO:0008006" key="3">
    <source>
        <dbReference type="Google" id="ProtNLM"/>
    </source>
</evidence>
<dbReference type="InterPro" id="IPR020503">
    <property type="entry name" value="Uncharacterised_Rv2561"/>
</dbReference>
<accession>A0A1M7MEB9</accession>